<protein>
    <submittedName>
        <fullName evidence="3">Uncharacterized protein</fullName>
    </submittedName>
</protein>
<dbReference type="InterPro" id="IPR020849">
    <property type="entry name" value="Small_GTPase_Ras-type"/>
</dbReference>
<feature type="non-terminal residue" evidence="3">
    <location>
        <position position="81"/>
    </location>
</feature>
<dbReference type="InterPro" id="IPR001806">
    <property type="entry name" value="Small_GTPase"/>
</dbReference>
<dbReference type="PANTHER" id="PTHR24070">
    <property type="entry name" value="RAS, DI-RAS, AND RHEB FAMILY MEMBERS OF SMALL GTPASE SUPERFAMILY"/>
    <property type="match status" value="1"/>
</dbReference>
<dbReference type="SMART" id="SM00173">
    <property type="entry name" value="RAS"/>
    <property type="match status" value="1"/>
</dbReference>
<dbReference type="PROSITE" id="PS51421">
    <property type="entry name" value="RAS"/>
    <property type="match status" value="1"/>
</dbReference>
<dbReference type="PRINTS" id="PR00449">
    <property type="entry name" value="RASTRNSFRMNG"/>
</dbReference>
<dbReference type="SUPFAM" id="SSF52540">
    <property type="entry name" value="P-loop containing nucleoside triphosphate hydrolases"/>
    <property type="match status" value="1"/>
</dbReference>
<evidence type="ECO:0000313" key="3">
    <source>
        <dbReference type="EMBL" id="KNC71553.1"/>
    </source>
</evidence>
<reference evidence="3 4" key="1">
    <citation type="submission" date="2011-02" db="EMBL/GenBank/DDBJ databases">
        <title>The Genome Sequence of Sphaeroforma arctica JP610.</title>
        <authorList>
            <consortium name="The Broad Institute Genome Sequencing Platform"/>
            <person name="Russ C."/>
            <person name="Cuomo C."/>
            <person name="Young S.K."/>
            <person name="Zeng Q."/>
            <person name="Gargeya S."/>
            <person name="Alvarado L."/>
            <person name="Berlin A."/>
            <person name="Chapman S.B."/>
            <person name="Chen Z."/>
            <person name="Freedman E."/>
            <person name="Gellesch M."/>
            <person name="Goldberg J."/>
            <person name="Griggs A."/>
            <person name="Gujja S."/>
            <person name="Heilman E."/>
            <person name="Heiman D."/>
            <person name="Howarth C."/>
            <person name="Mehta T."/>
            <person name="Neiman D."/>
            <person name="Pearson M."/>
            <person name="Roberts A."/>
            <person name="Saif S."/>
            <person name="Shea T."/>
            <person name="Shenoy N."/>
            <person name="Sisk P."/>
            <person name="Stolte C."/>
            <person name="Sykes S."/>
            <person name="White J."/>
            <person name="Yandava C."/>
            <person name="Burger G."/>
            <person name="Gray M.W."/>
            <person name="Holland P.W.H."/>
            <person name="King N."/>
            <person name="Lang F.B.F."/>
            <person name="Roger A.J."/>
            <person name="Ruiz-Trillo I."/>
            <person name="Haas B."/>
            <person name="Nusbaum C."/>
            <person name="Birren B."/>
        </authorList>
    </citation>
    <scope>NUCLEOTIDE SEQUENCE [LARGE SCALE GENOMIC DNA]</scope>
    <source>
        <strain evidence="3 4">JP610</strain>
    </source>
</reference>
<evidence type="ECO:0000313" key="4">
    <source>
        <dbReference type="Proteomes" id="UP000054560"/>
    </source>
</evidence>
<dbReference type="Pfam" id="PF00071">
    <property type="entry name" value="Ras"/>
    <property type="match status" value="1"/>
</dbReference>
<dbReference type="InterPro" id="IPR027417">
    <property type="entry name" value="P-loop_NTPase"/>
</dbReference>
<organism evidence="3 4">
    <name type="scientific">Sphaeroforma arctica JP610</name>
    <dbReference type="NCBI Taxonomy" id="667725"/>
    <lineage>
        <taxon>Eukaryota</taxon>
        <taxon>Ichthyosporea</taxon>
        <taxon>Ichthyophonida</taxon>
        <taxon>Sphaeroforma</taxon>
    </lineage>
</organism>
<accession>A0A0L0F5W3</accession>
<keyword evidence="4" id="KW-1185">Reference proteome</keyword>
<dbReference type="eggNOG" id="KOG0395">
    <property type="taxonomic scope" value="Eukaryota"/>
</dbReference>
<dbReference type="EMBL" id="KQ248555">
    <property type="protein sequence ID" value="KNC71553.1"/>
    <property type="molecule type" value="Genomic_DNA"/>
</dbReference>
<dbReference type="GeneID" id="25916411"/>
<gene>
    <name evidence="3" type="ORF">SARC_15907</name>
</gene>
<dbReference type="STRING" id="667725.A0A0L0F5W3"/>
<dbReference type="RefSeq" id="XP_014145455.1">
    <property type="nucleotide sequence ID" value="XM_014289980.1"/>
</dbReference>
<dbReference type="GO" id="GO:0016020">
    <property type="term" value="C:membrane"/>
    <property type="evidence" value="ECO:0007669"/>
    <property type="project" value="InterPro"/>
</dbReference>
<dbReference type="PROSITE" id="PS51419">
    <property type="entry name" value="RAB"/>
    <property type="match status" value="1"/>
</dbReference>
<evidence type="ECO:0000256" key="1">
    <source>
        <dbReference type="ARBA" id="ARBA00022741"/>
    </source>
</evidence>
<dbReference type="GO" id="GO:0003924">
    <property type="term" value="F:GTPase activity"/>
    <property type="evidence" value="ECO:0007669"/>
    <property type="project" value="InterPro"/>
</dbReference>
<dbReference type="Proteomes" id="UP000054560">
    <property type="component" value="Unassembled WGS sequence"/>
</dbReference>
<dbReference type="GO" id="GO:0005525">
    <property type="term" value="F:GTP binding"/>
    <property type="evidence" value="ECO:0007669"/>
    <property type="project" value="UniProtKB-KW"/>
</dbReference>
<dbReference type="GO" id="GO:0007165">
    <property type="term" value="P:signal transduction"/>
    <property type="evidence" value="ECO:0007669"/>
    <property type="project" value="InterPro"/>
</dbReference>
<proteinExistence type="predicted"/>
<dbReference type="OrthoDB" id="5976022at2759"/>
<name>A0A0L0F5W3_9EUKA</name>
<sequence length="81" mass="8996">MADTVQKLQEMKLLIVGSGGVGKSALTVQFTQSTFVEEYDPTIEDTYRKQFVVDDLPVAVNILDTAGQEEYALVREHFIGT</sequence>
<keyword evidence="1" id="KW-0547">Nucleotide-binding</keyword>
<dbReference type="NCBIfam" id="TIGR00231">
    <property type="entry name" value="small_GTP"/>
    <property type="match status" value="1"/>
</dbReference>
<evidence type="ECO:0000256" key="2">
    <source>
        <dbReference type="ARBA" id="ARBA00023134"/>
    </source>
</evidence>
<keyword evidence="2" id="KW-0342">GTP-binding</keyword>
<dbReference type="InterPro" id="IPR005225">
    <property type="entry name" value="Small_GTP-bd"/>
</dbReference>
<dbReference type="Gene3D" id="3.40.50.300">
    <property type="entry name" value="P-loop containing nucleotide triphosphate hydrolases"/>
    <property type="match status" value="1"/>
</dbReference>
<dbReference type="AlphaFoldDB" id="A0A0L0F5W3"/>